<dbReference type="SMART" id="SM00014">
    <property type="entry name" value="acidPPc"/>
    <property type="match status" value="1"/>
</dbReference>
<keyword evidence="2" id="KW-0812">Transmembrane</keyword>
<feature type="region of interest" description="Disordered" evidence="1">
    <location>
        <begin position="245"/>
        <end position="283"/>
    </location>
</feature>
<accession>A0A4Z0FC49</accession>
<evidence type="ECO:0000313" key="4">
    <source>
        <dbReference type="EMBL" id="TFZ83107.1"/>
    </source>
</evidence>
<feature type="transmembrane region" description="Helical" evidence="2">
    <location>
        <begin position="98"/>
        <end position="120"/>
    </location>
</feature>
<dbReference type="Pfam" id="PF01569">
    <property type="entry name" value="PAP2"/>
    <property type="match status" value="1"/>
</dbReference>
<keyword evidence="2" id="KW-1133">Transmembrane helix</keyword>
<feature type="compositionally biased region" description="Low complexity" evidence="1">
    <location>
        <begin position="250"/>
        <end position="261"/>
    </location>
</feature>
<evidence type="ECO:0000259" key="3">
    <source>
        <dbReference type="SMART" id="SM00014"/>
    </source>
</evidence>
<proteinExistence type="predicted"/>
<feature type="transmembrane region" description="Helical" evidence="2">
    <location>
        <begin position="177"/>
        <end position="197"/>
    </location>
</feature>
<feature type="compositionally biased region" description="Polar residues" evidence="1">
    <location>
        <begin position="266"/>
        <end position="276"/>
    </location>
</feature>
<feature type="transmembrane region" description="Helical" evidence="2">
    <location>
        <begin position="21"/>
        <end position="38"/>
    </location>
</feature>
<reference evidence="4 5" key="1">
    <citation type="journal article" date="2019" name="ISME J.">
        <title>Candidatus Macondimonas diazotrophica, a novel gammaproteobacterial genus dominating crude-oil-contaminated coastal sediments.</title>
        <authorList>
            <person name="Karthikeyan S."/>
            <person name="Konstantinidis K."/>
        </authorList>
    </citation>
    <scope>NUCLEOTIDE SEQUENCE [LARGE SCALE GENOMIC DNA]</scope>
    <source>
        <strain evidence="4 5">KTK01</strain>
    </source>
</reference>
<name>A0A4Z0FC49_9GAMM</name>
<sequence length="283" mass="31165">MTRRLGCGHASSVARRLRGHGLALTLLVVVIALCVLWIDQPLAWAFRRHRFFFDDFAALITHAGDSRWALCASVSGWALGRVARQRLLTQEMCERARWLSLASGFVFVSVASSGLLVNLLKYLFGRARFNALMLHGEYGFYFFETGYDFSSFPSGHANTAIALAIALSCLWPRVRRLFLLAGVLLALSRVVVTAHYLSDALAGGLLGWWTTRLWWRWFIQRYPILGSGGPTGGAAATGQWVDGDAGGTVSSASSWPTSTASKPYSRPQNSQVTETLPCSRRMS</sequence>
<protein>
    <submittedName>
        <fullName evidence="4">Phosphatase PAP2 family protein</fullName>
    </submittedName>
</protein>
<dbReference type="AlphaFoldDB" id="A0A4Z0FC49"/>
<dbReference type="Proteomes" id="UP000297890">
    <property type="component" value="Unassembled WGS sequence"/>
</dbReference>
<evidence type="ECO:0000256" key="2">
    <source>
        <dbReference type="SAM" id="Phobius"/>
    </source>
</evidence>
<evidence type="ECO:0000256" key="1">
    <source>
        <dbReference type="SAM" id="MobiDB-lite"/>
    </source>
</evidence>
<evidence type="ECO:0000313" key="5">
    <source>
        <dbReference type="Proteomes" id="UP000297890"/>
    </source>
</evidence>
<dbReference type="InterPro" id="IPR000326">
    <property type="entry name" value="PAP2/HPO"/>
</dbReference>
<feature type="domain" description="Phosphatidic acid phosphatase type 2/haloperoxidase" evidence="3">
    <location>
        <begin position="102"/>
        <end position="215"/>
    </location>
</feature>
<comment type="caution">
    <text evidence="4">The sequence shown here is derived from an EMBL/GenBank/DDBJ whole genome shotgun (WGS) entry which is preliminary data.</text>
</comment>
<dbReference type="EMBL" id="SRIO01000005">
    <property type="protein sequence ID" value="TFZ83107.1"/>
    <property type="molecule type" value="Genomic_DNA"/>
</dbReference>
<keyword evidence="5" id="KW-1185">Reference proteome</keyword>
<dbReference type="Gene3D" id="1.20.144.10">
    <property type="entry name" value="Phosphatidic acid phosphatase type 2/haloperoxidase"/>
    <property type="match status" value="1"/>
</dbReference>
<gene>
    <name evidence="4" type="ORF">E4680_05600</name>
</gene>
<keyword evidence="2" id="KW-0472">Membrane</keyword>
<dbReference type="SUPFAM" id="SSF48317">
    <property type="entry name" value="Acid phosphatase/Vanadium-dependent haloperoxidase"/>
    <property type="match status" value="1"/>
</dbReference>
<organism evidence="4 5">
    <name type="scientific">Candidatus Macondimonas diazotrophica</name>
    <dbReference type="NCBI Taxonomy" id="2305248"/>
    <lineage>
        <taxon>Bacteria</taxon>
        <taxon>Pseudomonadati</taxon>
        <taxon>Pseudomonadota</taxon>
        <taxon>Gammaproteobacteria</taxon>
        <taxon>Chromatiales</taxon>
        <taxon>Ectothiorhodospiraceae</taxon>
        <taxon>Candidatus Macondimonas</taxon>
    </lineage>
</organism>
<dbReference type="InterPro" id="IPR036938">
    <property type="entry name" value="PAP2/HPO_sf"/>
</dbReference>
<dbReference type="OrthoDB" id="9780507at2"/>